<dbReference type="AlphaFoldDB" id="A0A146KFZ0"/>
<name>A0A146KFZ0_9EUKA</name>
<dbReference type="SUPFAM" id="SSF52058">
    <property type="entry name" value="L domain-like"/>
    <property type="match status" value="1"/>
</dbReference>
<reference evidence="1" key="1">
    <citation type="submission" date="2015-07" db="EMBL/GenBank/DDBJ databases">
        <title>Adaptation to a free-living lifestyle via gene acquisitions in the diplomonad Trepomonas sp. PC1.</title>
        <authorList>
            <person name="Xu F."/>
            <person name="Jerlstrom-Hultqvist J."/>
            <person name="Kolisko M."/>
            <person name="Simpson A.G.B."/>
            <person name="Roger A.J."/>
            <person name="Svard S.G."/>
            <person name="Andersson J.O."/>
        </authorList>
    </citation>
    <scope>NUCLEOTIDE SEQUENCE</scope>
    <source>
        <strain evidence="1">PC1</strain>
    </source>
</reference>
<dbReference type="Pfam" id="PF13306">
    <property type="entry name" value="LRR_5"/>
    <property type="match status" value="1"/>
</dbReference>
<gene>
    <name evidence="1" type="ORF">TPC1_11230</name>
</gene>
<protein>
    <submittedName>
        <fullName evidence="1">Leucine rich repeats-containing protein</fullName>
    </submittedName>
</protein>
<accession>A0A146KFZ0</accession>
<evidence type="ECO:0000313" key="1">
    <source>
        <dbReference type="EMBL" id="JAP95690.1"/>
    </source>
</evidence>
<dbReference type="InterPro" id="IPR026906">
    <property type="entry name" value="LRR_5"/>
</dbReference>
<dbReference type="Gene3D" id="3.80.10.10">
    <property type="entry name" value="Ribonuclease Inhibitor"/>
    <property type="match status" value="1"/>
</dbReference>
<sequence>QSTLLMEYQFQKVQFLKQIDVTVDQLAQINDMQIINRCLFLQFAEYPSETFRDKRNFRYLFAENLLKASPGLFRNTKLRQIFCPRLREVHKNAFFKSKLTNISLPCLQTVYHGGFSGTSLHSLNLPRLENIGTIGFYLCSKIENLTLPSLRYADDRAFCSCTALREVSLPKVSYFGQDAFQGCKKLKRAALPSVKEIQYSVFRNCTLKELLAPMLQIAECSFVKFSKTRFGQMAKVFPRIQRFSRCTCDWAKRKQCRMQGANQYITEIGVAKEQVIKQRVANSKLTLKMLQILEKQMLKIRFCQNLDSVLYRLKIQK</sequence>
<feature type="non-terminal residue" evidence="1">
    <location>
        <position position="1"/>
    </location>
</feature>
<proteinExistence type="predicted"/>
<dbReference type="InterPro" id="IPR032675">
    <property type="entry name" value="LRR_dom_sf"/>
</dbReference>
<dbReference type="EMBL" id="GDID01000916">
    <property type="protein sequence ID" value="JAP95690.1"/>
    <property type="molecule type" value="Transcribed_RNA"/>
</dbReference>
<dbReference type="PANTHER" id="PTHR45661:SF3">
    <property type="entry name" value="IG-LIKE DOMAIN-CONTAINING PROTEIN"/>
    <property type="match status" value="1"/>
</dbReference>
<dbReference type="InterPro" id="IPR053139">
    <property type="entry name" value="Surface_bspA-like"/>
</dbReference>
<dbReference type="PANTHER" id="PTHR45661">
    <property type="entry name" value="SURFACE ANTIGEN"/>
    <property type="match status" value="1"/>
</dbReference>
<organism evidence="1">
    <name type="scientific">Trepomonas sp. PC1</name>
    <dbReference type="NCBI Taxonomy" id="1076344"/>
    <lineage>
        <taxon>Eukaryota</taxon>
        <taxon>Metamonada</taxon>
        <taxon>Diplomonadida</taxon>
        <taxon>Hexamitidae</taxon>
        <taxon>Hexamitinae</taxon>
        <taxon>Trepomonas</taxon>
    </lineage>
</organism>